<proteinExistence type="predicted"/>
<sequence>MGFVNVADTAESFLKSSLTAQFRPNASWRNTINSPPCTRCRANFRPRNDVRLSCNVVPRGTTRTDGVPRELCATDSLLELPDETAFDAADFVGVSRESSPLLFAVGMGAACWIESTARTCAASGFLGVEMSKYGVFKETPNHPTSIRIVRQMISTKLTTAPRNSLLRANSPMVFHVLNYAMPPGGEENVVTMD</sequence>
<dbReference type="EMBL" id="FNDI01000022">
    <property type="protein sequence ID" value="SDI70541.1"/>
    <property type="molecule type" value="Genomic_DNA"/>
</dbReference>
<organism evidence="1 2">
    <name type="scientific">Paraburkholderia steynii</name>
    <dbReference type="NCBI Taxonomy" id="1245441"/>
    <lineage>
        <taxon>Bacteria</taxon>
        <taxon>Pseudomonadati</taxon>
        <taxon>Pseudomonadota</taxon>
        <taxon>Betaproteobacteria</taxon>
        <taxon>Burkholderiales</taxon>
        <taxon>Burkholderiaceae</taxon>
        <taxon>Paraburkholderia</taxon>
    </lineage>
</organism>
<dbReference type="AlphaFoldDB" id="A0A7Z7BDC7"/>
<accession>A0A7Z7BDC7</accession>
<gene>
    <name evidence="1" type="ORF">SAMN04487926_12253</name>
</gene>
<protein>
    <submittedName>
        <fullName evidence="1">Uncharacterized protein</fullName>
    </submittedName>
</protein>
<keyword evidence="2" id="KW-1185">Reference proteome</keyword>
<evidence type="ECO:0000313" key="2">
    <source>
        <dbReference type="Proteomes" id="UP000198900"/>
    </source>
</evidence>
<comment type="caution">
    <text evidence="1">The sequence shown here is derived from an EMBL/GenBank/DDBJ whole genome shotgun (WGS) entry which is preliminary data.</text>
</comment>
<reference evidence="1" key="1">
    <citation type="submission" date="2016-10" db="EMBL/GenBank/DDBJ databases">
        <authorList>
            <person name="Varghese N."/>
            <person name="Submissions S."/>
        </authorList>
    </citation>
    <scope>NUCLEOTIDE SEQUENCE [LARGE SCALE GENOMIC DNA]</scope>
    <source>
        <strain evidence="1">YR281</strain>
    </source>
</reference>
<name>A0A7Z7BDC7_9BURK</name>
<evidence type="ECO:0000313" key="1">
    <source>
        <dbReference type="EMBL" id="SDI70541.1"/>
    </source>
</evidence>
<dbReference type="Proteomes" id="UP000198900">
    <property type="component" value="Unassembled WGS sequence"/>
</dbReference>